<protein>
    <submittedName>
        <fullName evidence="1">Uncharacterized protein</fullName>
    </submittedName>
</protein>
<dbReference type="AlphaFoldDB" id="A0A0B0P9A5"/>
<dbReference type="EMBL" id="KN414348">
    <property type="protein sequence ID" value="KHG19921.1"/>
    <property type="molecule type" value="Genomic_DNA"/>
</dbReference>
<dbReference type="Proteomes" id="UP000032142">
    <property type="component" value="Unassembled WGS sequence"/>
</dbReference>
<sequence>MLTLTHLNRTNLYYHIHIYFQDYKYIYNMHIHIQFHISRIYITLYTHIQISFQKLSHYTFK</sequence>
<name>A0A0B0P9A5_GOSAR</name>
<proteinExistence type="predicted"/>
<keyword evidence="2" id="KW-1185">Reference proteome</keyword>
<accession>A0A0B0P9A5</accession>
<organism evidence="1 2">
    <name type="scientific">Gossypium arboreum</name>
    <name type="common">Tree cotton</name>
    <name type="synonym">Gossypium nanking</name>
    <dbReference type="NCBI Taxonomy" id="29729"/>
    <lineage>
        <taxon>Eukaryota</taxon>
        <taxon>Viridiplantae</taxon>
        <taxon>Streptophyta</taxon>
        <taxon>Embryophyta</taxon>
        <taxon>Tracheophyta</taxon>
        <taxon>Spermatophyta</taxon>
        <taxon>Magnoliopsida</taxon>
        <taxon>eudicotyledons</taxon>
        <taxon>Gunneridae</taxon>
        <taxon>Pentapetalae</taxon>
        <taxon>rosids</taxon>
        <taxon>malvids</taxon>
        <taxon>Malvales</taxon>
        <taxon>Malvaceae</taxon>
        <taxon>Malvoideae</taxon>
        <taxon>Gossypium</taxon>
    </lineage>
</organism>
<evidence type="ECO:0000313" key="1">
    <source>
        <dbReference type="EMBL" id="KHG19921.1"/>
    </source>
</evidence>
<reference evidence="2" key="1">
    <citation type="submission" date="2014-09" db="EMBL/GenBank/DDBJ databases">
        <authorList>
            <person name="Mudge J."/>
            <person name="Ramaraj T."/>
            <person name="Lindquist I.E."/>
            <person name="Bharti A.K."/>
            <person name="Sundararajan A."/>
            <person name="Cameron C.T."/>
            <person name="Woodward J.E."/>
            <person name="May G.D."/>
            <person name="Brubaker C."/>
            <person name="Broadhvest J."/>
            <person name="Wilkins T.A."/>
        </authorList>
    </citation>
    <scope>NUCLEOTIDE SEQUENCE</scope>
    <source>
        <strain evidence="2">cv. AKA8401</strain>
    </source>
</reference>
<gene>
    <name evidence="1" type="ORF">F383_24316</name>
</gene>
<evidence type="ECO:0000313" key="2">
    <source>
        <dbReference type="Proteomes" id="UP000032142"/>
    </source>
</evidence>